<evidence type="ECO:0000256" key="1">
    <source>
        <dbReference type="ARBA" id="ARBA00004953"/>
    </source>
</evidence>
<accession>S0FLH3</accession>
<dbReference type="AlphaFoldDB" id="S0FLH3"/>
<keyword evidence="5" id="KW-1185">Reference proteome</keyword>
<protein>
    <submittedName>
        <fullName evidence="4">Precorrin-6x reductase</fullName>
        <ecNumber evidence="4">1.3.1.54</ecNumber>
    </submittedName>
</protein>
<gene>
    <name evidence="4" type="ORF">CTER_0926</name>
</gene>
<name>S0FLH3_RUMCE</name>
<organism evidence="4 5">
    <name type="scientific">Ruminiclostridium cellobioparum subsp. termitidis CT1112</name>
    <dbReference type="NCBI Taxonomy" id="1195236"/>
    <lineage>
        <taxon>Bacteria</taxon>
        <taxon>Bacillati</taxon>
        <taxon>Bacillota</taxon>
        <taxon>Clostridia</taxon>
        <taxon>Eubacteriales</taxon>
        <taxon>Oscillospiraceae</taxon>
        <taxon>Ruminiclostridium</taxon>
    </lineage>
</organism>
<comment type="pathway">
    <text evidence="1">Cofactor biosynthesis; adenosylcobalamin biosynthesis.</text>
</comment>
<dbReference type="Pfam" id="PF02571">
    <property type="entry name" value="CbiJ"/>
    <property type="match status" value="1"/>
</dbReference>
<dbReference type="Proteomes" id="UP000014155">
    <property type="component" value="Unassembled WGS sequence"/>
</dbReference>
<evidence type="ECO:0000256" key="3">
    <source>
        <dbReference type="ARBA" id="ARBA00023002"/>
    </source>
</evidence>
<dbReference type="EC" id="1.3.1.54" evidence="4"/>
<dbReference type="GO" id="GO:0016994">
    <property type="term" value="F:precorrin-6A reductase activity"/>
    <property type="evidence" value="ECO:0007669"/>
    <property type="project" value="UniProtKB-EC"/>
</dbReference>
<dbReference type="PROSITE" id="PS51014">
    <property type="entry name" value="COBK_CBIJ"/>
    <property type="match status" value="1"/>
</dbReference>
<evidence type="ECO:0000256" key="2">
    <source>
        <dbReference type="ARBA" id="ARBA00022573"/>
    </source>
</evidence>
<dbReference type="GO" id="GO:0009236">
    <property type="term" value="P:cobalamin biosynthetic process"/>
    <property type="evidence" value="ECO:0007669"/>
    <property type="project" value="UniProtKB-UniPathway"/>
</dbReference>
<dbReference type="PATRIC" id="fig|1195236.3.peg.1216"/>
<evidence type="ECO:0000313" key="5">
    <source>
        <dbReference type="Proteomes" id="UP000014155"/>
    </source>
</evidence>
<dbReference type="InterPro" id="IPR003723">
    <property type="entry name" value="Precorrin-6x_reduct"/>
</dbReference>
<sequence length="254" mass="27842">MQLRVLVFAGTTEGREITEFLASNKIAVTACVATEYGRMVMPFNEGVEIRTGRLSQEQMEELLKDYSFVVDATHPYAEAVTKNIKAACLNSGMEYIRLLRPSINTGNVVTVEDTRAAAEFLNTVEGNVLLTTGSKELDAFTAVGDFQKRLYARVLPAPEVVDKCVKLGYKGKNLICMQGPFSHDMNLAMLKQIDARFMVTKDTGTAGGYEEKISAARAAGVTVILIERPSGPQGLTLEQLKPYLAQKTGIKLHE</sequence>
<keyword evidence="2" id="KW-0169">Cobalamin biosynthesis</keyword>
<proteinExistence type="predicted"/>
<comment type="caution">
    <text evidence="4">The sequence shown here is derived from an EMBL/GenBank/DDBJ whole genome shotgun (WGS) entry which is preliminary data.</text>
</comment>
<keyword evidence="3 4" id="KW-0560">Oxidoreductase</keyword>
<dbReference type="PANTHER" id="PTHR36925:SF1">
    <property type="entry name" value="COBALT-PRECORRIN-6A REDUCTASE"/>
    <property type="match status" value="1"/>
</dbReference>
<dbReference type="UniPathway" id="UPA00148"/>
<dbReference type="PANTHER" id="PTHR36925">
    <property type="entry name" value="COBALT-PRECORRIN-6A REDUCTASE"/>
    <property type="match status" value="1"/>
</dbReference>
<dbReference type="STRING" id="1195236.CTER_0926"/>
<dbReference type="EMBL" id="AORV01000022">
    <property type="protein sequence ID" value="EMS73075.1"/>
    <property type="molecule type" value="Genomic_DNA"/>
</dbReference>
<evidence type="ECO:0000313" key="4">
    <source>
        <dbReference type="EMBL" id="EMS73075.1"/>
    </source>
</evidence>
<dbReference type="NCBIfam" id="TIGR00715">
    <property type="entry name" value="precor6x_red"/>
    <property type="match status" value="1"/>
</dbReference>
<dbReference type="eggNOG" id="COG2099">
    <property type="taxonomic scope" value="Bacteria"/>
</dbReference>
<reference evidence="4 5" key="1">
    <citation type="journal article" date="2013" name="Genome Announc.">
        <title>Draft Genome Sequence of the Cellulolytic, Mesophilic, Anaerobic Bacterium Clostridium termitidis Strain CT1112 (DSM 5398).</title>
        <authorList>
            <person name="Lal S."/>
            <person name="Ramachandran U."/>
            <person name="Zhang X."/>
            <person name="Munir R."/>
            <person name="Sparling R."/>
            <person name="Levin D.B."/>
        </authorList>
    </citation>
    <scope>NUCLEOTIDE SEQUENCE [LARGE SCALE GENOMIC DNA]</scope>
    <source>
        <strain evidence="4 5">CT1112</strain>
    </source>
</reference>